<dbReference type="PROSITE" id="PS50850">
    <property type="entry name" value="MFS"/>
    <property type="match status" value="1"/>
</dbReference>
<gene>
    <name evidence="4" type="ORF">SAMN04487937_1987</name>
</gene>
<keyword evidence="5" id="KW-1185">Reference proteome</keyword>
<feature type="domain" description="Major facilitator superfamily (MFS) profile" evidence="3">
    <location>
        <begin position="260"/>
        <end position="454"/>
    </location>
</feature>
<proteinExistence type="predicted"/>
<protein>
    <submittedName>
        <fullName evidence="4">Predicted arabinose efflux permease, MFS family</fullName>
    </submittedName>
</protein>
<feature type="compositionally biased region" description="Low complexity" evidence="1">
    <location>
        <begin position="15"/>
        <end position="24"/>
    </location>
</feature>
<dbReference type="Pfam" id="PF07690">
    <property type="entry name" value="MFS_1"/>
    <property type="match status" value="2"/>
</dbReference>
<feature type="transmembrane region" description="Helical" evidence="2">
    <location>
        <begin position="261"/>
        <end position="286"/>
    </location>
</feature>
<feature type="transmembrane region" description="Helical" evidence="2">
    <location>
        <begin position="117"/>
        <end position="140"/>
    </location>
</feature>
<dbReference type="PANTHER" id="PTHR23521">
    <property type="entry name" value="TRANSPORTER MFS SUPERFAMILY"/>
    <property type="match status" value="1"/>
</dbReference>
<dbReference type="RefSeq" id="WP_245779342.1">
    <property type="nucleotide sequence ID" value="NZ_FOYN01000003.1"/>
</dbReference>
<dbReference type="STRING" id="35743.SAMN04487937_1987"/>
<feature type="transmembrane region" description="Helical" evidence="2">
    <location>
        <begin position="85"/>
        <end position="105"/>
    </location>
</feature>
<evidence type="ECO:0000256" key="2">
    <source>
        <dbReference type="SAM" id="Phobius"/>
    </source>
</evidence>
<feature type="transmembrane region" description="Helical" evidence="2">
    <location>
        <begin position="180"/>
        <end position="202"/>
    </location>
</feature>
<dbReference type="AlphaFoldDB" id="A0A1I6GRF0"/>
<evidence type="ECO:0000313" key="4">
    <source>
        <dbReference type="EMBL" id="SFR44689.1"/>
    </source>
</evidence>
<organism evidence="4 5">
    <name type="scientific">Halorubrum sodomense</name>
    <dbReference type="NCBI Taxonomy" id="35743"/>
    <lineage>
        <taxon>Archaea</taxon>
        <taxon>Methanobacteriati</taxon>
        <taxon>Methanobacteriota</taxon>
        <taxon>Stenosarchaea group</taxon>
        <taxon>Halobacteria</taxon>
        <taxon>Halobacteriales</taxon>
        <taxon>Haloferacaceae</taxon>
        <taxon>Halorubrum</taxon>
    </lineage>
</organism>
<feature type="transmembrane region" description="Helical" evidence="2">
    <location>
        <begin position="325"/>
        <end position="346"/>
    </location>
</feature>
<evidence type="ECO:0000313" key="5">
    <source>
        <dbReference type="Proteomes" id="UP000198932"/>
    </source>
</evidence>
<dbReference type="InterPro" id="IPR036259">
    <property type="entry name" value="MFS_trans_sf"/>
</dbReference>
<dbReference type="InterPro" id="IPR011701">
    <property type="entry name" value="MFS"/>
</dbReference>
<accession>A0A1I6GRF0</accession>
<dbReference type="Gene3D" id="1.20.1250.20">
    <property type="entry name" value="MFS general substrate transporter like domains"/>
    <property type="match status" value="2"/>
</dbReference>
<evidence type="ECO:0000256" key="1">
    <source>
        <dbReference type="SAM" id="MobiDB-lite"/>
    </source>
</evidence>
<feature type="transmembrane region" description="Helical" evidence="2">
    <location>
        <begin position="208"/>
        <end position="225"/>
    </location>
</feature>
<feature type="transmembrane region" description="Helical" evidence="2">
    <location>
        <begin position="352"/>
        <end position="375"/>
    </location>
</feature>
<feature type="transmembrane region" description="Helical" evidence="2">
    <location>
        <begin position="412"/>
        <end position="434"/>
    </location>
</feature>
<keyword evidence="2" id="KW-0472">Membrane</keyword>
<dbReference type="GO" id="GO:0005886">
    <property type="term" value="C:plasma membrane"/>
    <property type="evidence" value="ECO:0007669"/>
    <property type="project" value="TreeGrafter"/>
</dbReference>
<dbReference type="InterPro" id="IPR020846">
    <property type="entry name" value="MFS_dom"/>
</dbReference>
<dbReference type="PANTHER" id="PTHR23521:SF2">
    <property type="entry name" value="TRANSPORTER MFS SUPERFAMILY"/>
    <property type="match status" value="1"/>
</dbReference>
<keyword evidence="2" id="KW-0812">Transmembrane</keyword>
<feature type="transmembrane region" description="Helical" evidence="2">
    <location>
        <begin position="387"/>
        <end position="406"/>
    </location>
</feature>
<evidence type="ECO:0000259" key="3">
    <source>
        <dbReference type="PROSITE" id="PS50850"/>
    </source>
</evidence>
<name>A0A1I6GRF0_HALSD</name>
<keyword evidence="2" id="KW-1133">Transmembrane helix</keyword>
<dbReference type="Proteomes" id="UP000198932">
    <property type="component" value="Unassembled WGS sequence"/>
</dbReference>
<dbReference type="GO" id="GO:0022857">
    <property type="term" value="F:transmembrane transporter activity"/>
    <property type="evidence" value="ECO:0007669"/>
    <property type="project" value="InterPro"/>
</dbReference>
<reference evidence="5" key="1">
    <citation type="submission" date="2016-10" db="EMBL/GenBank/DDBJ databases">
        <authorList>
            <person name="Varghese N."/>
            <person name="Submissions S."/>
        </authorList>
    </citation>
    <scope>NUCLEOTIDE SEQUENCE [LARGE SCALE GENOMIC DNA]</scope>
    <source>
        <strain evidence="5">RD 26</strain>
    </source>
</reference>
<sequence>MSDADRSTETDASGGDRPVAVADPVDVEAPDATADADAGGDPDPDAAARRRLGAVVLSVLISQVLLYPGVPDLVVALGAPAGIDAGMWFLVAEFGAFVTFAVVWGALSDALGRRIPLIVAGALGGAGSYVALASLPGFGLGFEAALLVRVVGGALTIGAFSLSITLLMDLRGGNGRNMGAAGLAIGLGAAVGSVVGGSLAALGALYPVYAGAVVLAAAGLLAATVDDRAATPSTESGANPEATDGVGFRDVLARARTTPGLLVPLAFGFVDRLTAGFFALVGVYYFQDPATFGLSAAGAGATLALFFVPFALLQSPFGALSDRIGRFLPVVAGSLAYGVVTIGVGVAPAYPVAAGLMVLVGVCGALMAPATMALVTDLVEPEVRGAAMGLFNVFGSLGFLTGFLIGGSATDAFGYTPAFLAVGGLELAIAIALLPAVRSISPGTGVLGRLGARG</sequence>
<feature type="transmembrane region" description="Helical" evidence="2">
    <location>
        <begin position="292"/>
        <end position="313"/>
    </location>
</feature>
<dbReference type="SUPFAM" id="SSF103473">
    <property type="entry name" value="MFS general substrate transporter"/>
    <property type="match status" value="1"/>
</dbReference>
<feature type="transmembrane region" description="Helical" evidence="2">
    <location>
        <begin position="52"/>
        <end position="70"/>
    </location>
</feature>
<dbReference type="EMBL" id="FOYN01000003">
    <property type="protein sequence ID" value="SFR44689.1"/>
    <property type="molecule type" value="Genomic_DNA"/>
</dbReference>
<feature type="region of interest" description="Disordered" evidence="1">
    <location>
        <begin position="1"/>
        <end position="44"/>
    </location>
</feature>
<feature type="transmembrane region" description="Helical" evidence="2">
    <location>
        <begin position="146"/>
        <end position="168"/>
    </location>
</feature>